<comment type="caution">
    <text evidence="1">The sequence shown here is derived from an EMBL/GenBank/DDBJ whole genome shotgun (WGS) entry which is preliminary data.</text>
</comment>
<reference evidence="1" key="1">
    <citation type="journal article" date="2020" name="mSystems">
        <title>Genome- and Community-Level Interaction Insights into Carbon Utilization and Element Cycling Functions of Hydrothermarchaeota in Hydrothermal Sediment.</title>
        <authorList>
            <person name="Zhou Z."/>
            <person name="Liu Y."/>
            <person name="Xu W."/>
            <person name="Pan J."/>
            <person name="Luo Z.H."/>
            <person name="Li M."/>
        </authorList>
    </citation>
    <scope>NUCLEOTIDE SEQUENCE [LARGE SCALE GENOMIC DNA]</scope>
    <source>
        <strain evidence="1">SpSt-1217</strain>
    </source>
</reference>
<gene>
    <name evidence="1" type="ORF">ENN90_14105</name>
</gene>
<dbReference type="Proteomes" id="UP000886047">
    <property type="component" value="Unassembled WGS sequence"/>
</dbReference>
<organism evidence="1">
    <name type="scientific">Mariniphaga anaerophila</name>
    <dbReference type="NCBI Taxonomy" id="1484053"/>
    <lineage>
        <taxon>Bacteria</taxon>
        <taxon>Pseudomonadati</taxon>
        <taxon>Bacteroidota</taxon>
        <taxon>Bacteroidia</taxon>
        <taxon>Marinilabiliales</taxon>
        <taxon>Prolixibacteraceae</taxon>
        <taxon>Mariniphaga</taxon>
    </lineage>
</organism>
<evidence type="ECO:0000313" key="1">
    <source>
        <dbReference type="EMBL" id="HDR52727.1"/>
    </source>
</evidence>
<dbReference type="EMBL" id="DSDK01000791">
    <property type="protein sequence ID" value="HDR52727.1"/>
    <property type="molecule type" value="Genomic_DNA"/>
</dbReference>
<dbReference type="AlphaFoldDB" id="A0A831LTL7"/>
<name>A0A831LTL7_9BACT</name>
<protein>
    <submittedName>
        <fullName evidence="1">Uncharacterized protein</fullName>
    </submittedName>
</protein>
<sequence>MEYNERRKRVEELPIYKKGKEIYDMTRKVCDLIPDDNEHLQHIKGQMLLDASLLTVKIAGAEGGDLYD</sequence>
<feature type="non-terminal residue" evidence="1">
    <location>
        <position position="68"/>
    </location>
</feature>
<proteinExistence type="predicted"/>
<accession>A0A831LTL7</accession>